<dbReference type="PANTHER" id="PTHR16134:SF119">
    <property type="entry name" value="AT02038P-RELATED"/>
    <property type="match status" value="1"/>
</dbReference>
<comment type="caution">
    <text evidence="2">The sequence shown here is derived from an EMBL/GenBank/DDBJ whole genome shotgun (WGS) entry which is preliminary data.</text>
</comment>
<dbReference type="AlphaFoldDB" id="A0A9P6LYY1"/>
<dbReference type="SUPFAM" id="SSF52047">
    <property type="entry name" value="RNI-like"/>
    <property type="match status" value="1"/>
</dbReference>
<name>A0A9P6LYY1_MORAP</name>
<keyword evidence="3" id="KW-1185">Reference proteome</keyword>
<dbReference type="SUPFAM" id="SSF81383">
    <property type="entry name" value="F-box domain"/>
    <property type="match status" value="1"/>
</dbReference>
<accession>A0A9P6LYY1</accession>
<organism evidence="2 3">
    <name type="scientific">Mortierella alpina</name>
    <name type="common">Oleaginous fungus</name>
    <name type="synonym">Mortierella renispora</name>
    <dbReference type="NCBI Taxonomy" id="64518"/>
    <lineage>
        <taxon>Eukaryota</taxon>
        <taxon>Fungi</taxon>
        <taxon>Fungi incertae sedis</taxon>
        <taxon>Mucoromycota</taxon>
        <taxon>Mortierellomycotina</taxon>
        <taxon>Mortierellomycetes</taxon>
        <taxon>Mortierellales</taxon>
        <taxon>Mortierellaceae</taxon>
        <taxon>Mortierella</taxon>
    </lineage>
</organism>
<dbReference type="OrthoDB" id="2398010at2759"/>
<dbReference type="CDD" id="cd09917">
    <property type="entry name" value="F-box_SF"/>
    <property type="match status" value="1"/>
</dbReference>
<dbReference type="InterPro" id="IPR032675">
    <property type="entry name" value="LRR_dom_sf"/>
</dbReference>
<gene>
    <name evidence="2" type="ORF">BGZ70_000444</name>
</gene>
<dbReference type="InterPro" id="IPR001810">
    <property type="entry name" value="F-box_dom"/>
</dbReference>
<dbReference type="EMBL" id="JAAAHY010001086">
    <property type="protein sequence ID" value="KAF9952867.1"/>
    <property type="molecule type" value="Genomic_DNA"/>
</dbReference>
<evidence type="ECO:0000313" key="2">
    <source>
        <dbReference type="EMBL" id="KAF9952867.1"/>
    </source>
</evidence>
<feature type="domain" description="F-box" evidence="1">
    <location>
        <begin position="9"/>
        <end position="46"/>
    </location>
</feature>
<dbReference type="InterPro" id="IPR036047">
    <property type="entry name" value="F-box-like_dom_sf"/>
</dbReference>
<protein>
    <recommendedName>
        <fullName evidence="1">F-box domain-containing protein</fullName>
    </recommendedName>
</protein>
<proteinExistence type="predicted"/>
<dbReference type="PANTHER" id="PTHR16134">
    <property type="entry name" value="F-BOX/TPR REPEAT PROTEIN POF3"/>
    <property type="match status" value="1"/>
</dbReference>
<sequence length="456" mass="51678">MFTDIFAIPEVLLLIADHLSPADLASACCTCRSWFVPFASQLWRSIEPDQWTHGALTIALPRYSAFIRELRCSRFTRLDALGPECTHLTLLRAPEVTLDNLDILQAVVNRNQDVEELWLTFEQSMPAPLELLGALAGLKKLRRLSIDASWVASHKHILHLLEHLPGLESLRVELSAMPSLRDTETTLDDRHQNSDELPRQHQLQYLSVAGYLHMESIMRDFAFHFPRLKALMLEGDFENLYSEDAEATHRLSQEMSTRCPLLTELGFKNAVCLDPQDLWTFLSSVPGLRRLSVCGMNLDDAQVMHILLVVRAQEPRIWDHIEHIELQCHSLIPPGLEAAILQTLSAFPMLKSLSLPAATVDADTMAAFIHARRLQPDFGGEWICKNLEELDLRLRGSLTGWFRPGVMEGSVDGEQQEEGLKGDDVQVPAKYKSFDTIVEYLRAQPKLNFQSVKFIQ</sequence>
<dbReference type="Proteomes" id="UP000738359">
    <property type="component" value="Unassembled WGS sequence"/>
</dbReference>
<dbReference type="Pfam" id="PF12937">
    <property type="entry name" value="F-box-like"/>
    <property type="match status" value="1"/>
</dbReference>
<dbReference type="Gene3D" id="3.80.10.10">
    <property type="entry name" value="Ribonuclease Inhibitor"/>
    <property type="match status" value="1"/>
</dbReference>
<evidence type="ECO:0000259" key="1">
    <source>
        <dbReference type="Pfam" id="PF12937"/>
    </source>
</evidence>
<reference evidence="2" key="1">
    <citation type="journal article" date="2020" name="Fungal Divers.">
        <title>Resolving the Mortierellaceae phylogeny through synthesis of multi-gene phylogenetics and phylogenomics.</title>
        <authorList>
            <person name="Vandepol N."/>
            <person name="Liber J."/>
            <person name="Desiro A."/>
            <person name="Na H."/>
            <person name="Kennedy M."/>
            <person name="Barry K."/>
            <person name="Grigoriev I.V."/>
            <person name="Miller A.N."/>
            <person name="O'Donnell K."/>
            <person name="Stajich J.E."/>
            <person name="Bonito G."/>
        </authorList>
    </citation>
    <scope>NUCLEOTIDE SEQUENCE</scope>
    <source>
        <strain evidence="2">CK1249</strain>
    </source>
</reference>
<evidence type="ECO:0000313" key="3">
    <source>
        <dbReference type="Proteomes" id="UP000738359"/>
    </source>
</evidence>